<feature type="region of interest" description="Disordered" evidence="1">
    <location>
        <begin position="359"/>
        <end position="724"/>
    </location>
</feature>
<proteinExistence type="predicted"/>
<feature type="compositionally biased region" description="Polar residues" evidence="1">
    <location>
        <begin position="1084"/>
        <end position="1099"/>
    </location>
</feature>
<protein>
    <submittedName>
        <fullName evidence="2">Uncharacterized protein</fullName>
    </submittedName>
</protein>
<feature type="compositionally biased region" description="Basic residues" evidence="1">
    <location>
        <begin position="388"/>
        <end position="399"/>
    </location>
</feature>
<feature type="compositionally biased region" description="Polar residues" evidence="1">
    <location>
        <begin position="853"/>
        <end position="864"/>
    </location>
</feature>
<comment type="caution">
    <text evidence="2">The sequence shown here is derived from an EMBL/GenBank/DDBJ whole genome shotgun (WGS) entry which is preliminary data.</text>
</comment>
<feature type="compositionally biased region" description="Polar residues" evidence="1">
    <location>
        <begin position="541"/>
        <end position="585"/>
    </location>
</feature>
<accession>A0ABR0GVD7</accession>
<evidence type="ECO:0000313" key="2">
    <source>
        <dbReference type="EMBL" id="KAK4659712.1"/>
    </source>
</evidence>
<feature type="compositionally biased region" description="Polar residues" evidence="1">
    <location>
        <begin position="878"/>
        <end position="892"/>
    </location>
</feature>
<feature type="compositionally biased region" description="Polar residues" evidence="1">
    <location>
        <begin position="654"/>
        <end position="673"/>
    </location>
</feature>
<feature type="compositionally biased region" description="Low complexity" evidence="1">
    <location>
        <begin position="40"/>
        <end position="51"/>
    </location>
</feature>
<keyword evidence="3" id="KW-1185">Reference proteome</keyword>
<feature type="region of interest" description="Disordered" evidence="1">
    <location>
        <begin position="762"/>
        <end position="786"/>
    </location>
</feature>
<feature type="region of interest" description="Disordered" evidence="1">
    <location>
        <begin position="1"/>
        <end position="95"/>
    </location>
</feature>
<feature type="compositionally biased region" description="Polar residues" evidence="1">
    <location>
        <begin position="1026"/>
        <end position="1056"/>
    </location>
</feature>
<feature type="compositionally biased region" description="Low complexity" evidence="1">
    <location>
        <begin position="948"/>
        <end position="988"/>
    </location>
</feature>
<feature type="compositionally biased region" description="Polar residues" evidence="1">
    <location>
        <begin position="7"/>
        <end position="19"/>
    </location>
</feature>
<evidence type="ECO:0000313" key="3">
    <source>
        <dbReference type="Proteomes" id="UP001323405"/>
    </source>
</evidence>
<dbReference type="EMBL" id="JAFFHA010000001">
    <property type="protein sequence ID" value="KAK4659712.1"/>
    <property type="molecule type" value="Genomic_DNA"/>
</dbReference>
<organism evidence="2 3">
    <name type="scientific">Podospora pseudocomata</name>
    <dbReference type="NCBI Taxonomy" id="2093779"/>
    <lineage>
        <taxon>Eukaryota</taxon>
        <taxon>Fungi</taxon>
        <taxon>Dikarya</taxon>
        <taxon>Ascomycota</taxon>
        <taxon>Pezizomycotina</taxon>
        <taxon>Sordariomycetes</taxon>
        <taxon>Sordariomycetidae</taxon>
        <taxon>Sordariales</taxon>
        <taxon>Podosporaceae</taxon>
        <taxon>Podospora</taxon>
    </lineage>
</organism>
<evidence type="ECO:0000256" key="1">
    <source>
        <dbReference type="SAM" id="MobiDB-lite"/>
    </source>
</evidence>
<feature type="compositionally biased region" description="Polar residues" evidence="1">
    <location>
        <begin position="687"/>
        <end position="696"/>
    </location>
</feature>
<feature type="compositionally biased region" description="Basic residues" evidence="1">
    <location>
        <begin position="272"/>
        <end position="286"/>
    </location>
</feature>
<gene>
    <name evidence="2" type="ORF">QC762_112770</name>
</gene>
<feature type="compositionally biased region" description="Low complexity" evidence="1">
    <location>
        <begin position="428"/>
        <end position="450"/>
    </location>
</feature>
<feature type="compositionally biased region" description="Low complexity" evidence="1">
    <location>
        <begin position="823"/>
        <end position="852"/>
    </location>
</feature>
<name>A0ABR0GVD7_9PEZI</name>
<feature type="compositionally biased region" description="Low complexity" evidence="1">
    <location>
        <begin position="506"/>
        <end position="521"/>
    </location>
</feature>
<feature type="compositionally biased region" description="Low complexity" evidence="1">
    <location>
        <begin position="1069"/>
        <end position="1083"/>
    </location>
</feature>
<feature type="region of interest" description="Disordered" evidence="1">
    <location>
        <begin position="805"/>
        <end position="864"/>
    </location>
</feature>
<feature type="compositionally biased region" description="Low complexity" evidence="1">
    <location>
        <begin position="598"/>
        <end position="616"/>
    </location>
</feature>
<feature type="region of interest" description="Disordered" evidence="1">
    <location>
        <begin position="1026"/>
        <end position="1099"/>
    </location>
</feature>
<dbReference type="Proteomes" id="UP001323405">
    <property type="component" value="Unassembled WGS sequence"/>
</dbReference>
<feature type="region of interest" description="Disordered" evidence="1">
    <location>
        <begin position="878"/>
        <end position="1014"/>
    </location>
</feature>
<feature type="compositionally biased region" description="Polar residues" evidence="1">
    <location>
        <begin position="768"/>
        <end position="786"/>
    </location>
</feature>
<feature type="compositionally biased region" description="Polar residues" evidence="1">
    <location>
        <begin position="931"/>
        <end position="947"/>
    </location>
</feature>
<sequence>MAPPSGATLSSRTATTSKVTPVPLPKPGSMSSRAPMEKSAPAVPTAPTTTASFGVLATSDSNVPDASSGPHRDGRIRNPVPSKLKGKTDGSKGNFSVMHIDVAGRTEATERDAEAKRTSESTELAAKRAYENGYVSLRRSRFIHIPDEPEPAAKPIVLPQAPVTAAAHRTRQTPLTPEETKAEQARLLTLLRSLHPVLVVDQICKALAFFGGIPGGPPPGDGFPQSAESNGSGSLFVGWIAEIFPRLGGNTAGQQPVIPAIRDSDPPPLVSTRRKRGRPKGSKGTRPRIDKGIKKGPLMKAVSGTAESQQHTNAADESWVDVEDDAVDEVDANVMLLAQSSTPQPVPQLQQSGVAHERPLLATSTPVRTTLPTAPTTSSSTIDLTPSARKRGRPKGSKNRPKDGSSDIPARAQTGDPLYSQRPDAVGTAARASSPRPQASQPAQASSTPRVFEHSTSSRPFTPVNAGIPSTATKKVGRSKALEDKQRPTSQRSHIPPGITTDHGARAATLSASGAASGVTTRVEPETAPGGALPGAAMDTVTGTTQKNLAQTGNASTSGPRTESTNKEPATLSQGLDNTLGSFATTDFVYSAPPDGLSSTSSHRSRPRPSQTSRQTENPQGQTLALPTPPSASPALPNTAPGSLGQKRKRTAKTGGSNHVVQSGASNQASPQMNGPALPTPPANVGSAHSTATSVLQPPVAKRPRRGKGPKETTAVANQDPAAANIELSTTGAMVGLRSDSGPHSALSSSAAAALSLTTMTESRDMASDTNETSVPSVHSPHQNHYEVQSPTMENYEAQLQAQIEQQAEMESQTVSHQTRVDPPQYRSARQPRQQQQQQQSTSASTPQRRSPNTQPQVSNPQAGLSLATQLQTRMTGQGQYPQYLPPNSQYNQSQHSKQSQSSSQSLSSSQHQQHHQQQQQQQQQQQSSHFLGQQKLQGQIVQGSPAQQYSVNSTQQQQRPSNQSSYTNKQQQQQQQQLSSQQRYQQQHLTTTVGSTNSYNTQPPSQFAGSATNNYTATTDGTYRASSTSLGTSTYVQRSQSTTPSTAASFRSSGTHGLPHHSPSFNTGSGAAQQRAGSASHATNQGVQGMSGSMQAFSGNTGGSWELFDTGHIDASGQPSSLGLTNTYGINTTNARTSGNSSTFGAAGLGTYDTSGLPYNERYHGVGRR</sequence>
<reference evidence="2 3" key="1">
    <citation type="journal article" date="2023" name="bioRxiv">
        <title>High-quality genome assemblies of four members of thePodospora anserinaspecies complex.</title>
        <authorList>
            <person name="Ament-Velasquez S.L."/>
            <person name="Vogan A.A."/>
            <person name="Wallerman O."/>
            <person name="Hartmann F."/>
            <person name="Gautier V."/>
            <person name="Silar P."/>
            <person name="Giraud T."/>
            <person name="Johannesson H."/>
        </authorList>
    </citation>
    <scope>NUCLEOTIDE SEQUENCE [LARGE SCALE GENOMIC DNA]</scope>
    <source>
        <strain evidence="2 3">CBS 415.72m</strain>
    </source>
</reference>
<feature type="compositionally biased region" description="Low complexity" evidence="1">
    <location>
        <begin position="365"/>
        <end position="381"/>
    </location>
</feature>
<feature type="compositionally biased region" description="Polar residues" evidence="1">
    <location>
        <begin position="989"/>
        <end position="1014"/>
    </location>
</feature>
<feature type="region of interest" description="Disordered" evidence="1">
    <location>
        <begin position="254"/>
        <end position="295"/>
    </location>
</feature>
<dbReference type="RefSeq" id="XP_062748682.1">
    <property type="nucleotide sequence ID" value="XM_062885697.1"/>
</dbReference>
<dbReference type="GeneID" id="87905604"/>
<feature type="compositionally biased region" description="Low complexity" evidence="1">
    <location>
        <begin position="893"/>
        <end position="930"/>
    </location>
</feature>